<gene>
    <name evidence="1" type="ORF">AMORRO_LOCUS4723</name>
</gene>
<evidence type="ECO:0000313" key="1">
    <source>
        <dbReference type="EMBL" id="CAG8532075.1"/>
    </source>
</evidence>
<reference evidence="1" key="1">
    <citation type="submission" date="2021-06" db="EMBL/GenBank/DDBJ databases">
        <authorList>
            <person name="Kallberg Y."/>
            <person name="Tangrot J."/>
            <person name="Rosling A."/>
        </authorList>
    </citation>
    <scope>NUCLEOTIDE SEQUENCE</scope>
    <source>
        <strain evidence="1">CL551</strain>
    </source>
</reference>
<accession>A0A9N9AKX0</accession>
<sequence length="117" mass="13597">MEFDPETKRIGPVSRKMIDALINMFEQRGFFPKVAEELHSLCEQQGQLDDVIFEERPLFKGTKTNKLGQVAIDDTIRIFNNLKTSLNEILGVDSEEYDKMVQAMVKEMNEYNSYVRT</sequence>
<name>A0A9N9AKX0_9GLOM</name>
<protein>
    <submittedName>
        <fullName evidence="1">11799_t:CDS:1</fullName>
    </submittedName>
</protein>
<dbReference type="Proteomes" id="UP000789342">
    <property type="component" value="Unassembled WGS sequence"/>
</dbReference>
<feature type="non-terminal residue" evidence="1">
    <location>
        <position position="1"/>
    </location>
</feature>
<comment type="caution">
    <text evidence="1">The sequence shown here is derived from an EMBL/GenBank/DDBJ whole genome shotgun (WGS) entry which is preliminary data.</text>
</comment>
<organism evidence="1 2">
    <name type="scientific">Acaulospora morrowiae</name>
    <dbReference type="NCBI Taxonomy" id="94023"/>
    <lineage>
        <taxon>Eukaryota</taxon>
        <taxon>Fungi</taxon>
        <taxon>Fungi incertae sedis</taxon>
        <taxon>Mucoromycota</taxon>
        <taxon>Glomeromycotina</taxon>
        <taxon>Glomeromycetes</taxon>
        <taxon>Diversisporales</taxon>
        <taxon>Acaulosporaceae</taxon>
        <taxon>Acaulospora</taxon>
    </lineage>
</organism>
<dbReference type="AlphaFoldDB" id="A0A9N9AKX0"/>
<keyword evidence="2" id="KW-1185">Reference proteome</keyword>
<dbReference type="EMBL" id="CAJVPV010002642">
    <property type="protein sequence ID" value="CAG8532075.1"/>
    <property type="molecule type" value="Genomic_DNA"/>
</dbReference>
<evidence type="ECO:0000313" key="2">
    <source>
        <dbReference type="Proteomes" id="UP000789342"/>
    </source>
</evidence>
<proteinExistence type="predicted"/>